<reference evidence="2 3" key="1">
    <citation type="submission" date="2019-09" db="EMBL/GenBank/DDBJ databases">
        <authorList>
            <person name="Ou C."/>
        </authorList>
    </citation>
    <scope>NUCLEOTIDE SEQUENCE [LARGE SCALE GENOMIC DNA]</scope>
    <source>
        <strain evidence="2">S2</strain>
        <tissue evidence="2">Leaf</tissue>
    </source>
</reference>
<dbReference type="AlphaFoldDB" id="A0A5N5HBW8"/>
<proteinExistence type="predicted"/>
<organism evidence="2 3">
    <name type="scientific">Pyrus ussuriensis x Pyrus communis</name>
    <dbReference type="NCBI Taxonomy" id="2448454"/>
    <lineage>
        <taxon>Eukaryota</taxon>
        <taxon>Viridiplantae</taxon>
        <taxon>Streptophyta</taxon>
        <taxon>Embryophyta</taxon>
        <taxon>Tracheophyta</taxon>
        <taxon>Spermatophyta</taxon>
        <taxon>Magnoliopsida</taxon>
        <taxon>eudicotyledons</taxon>
        <taxon>Gunneridae</taxon>
        <taxon>Pentapetalae</taxon>
        <taxon>rosids</taxon>
        <taxon>fabids</taxon>
        <taxon>Rosales</taxon>
        <taxon>Rosaceae</taxon>
        <taxon>Amygdaloideae</taxon>
        <taxon>Maleae</taxon>
        <taxon>Pyrus</taxon>
    </lineage>
</organism>
<evidence type="ECO:0000313" key="3">
    <source>
        <dbReference type="Proteomes" id="UP000327157"/>
    </source>
</evidence>
<dbReference type="Proteomes" id="UP000327157">
    <property type="component" value="Chromosome 4"/>
</dbReference>
<feature type="compositionally biased region" description="Basic and acidic residues" evidence="1">
    <location>
        <begin position="43"/>
        <end position="53"/>
    </location>
</feature>
<evidence type="ECO:0000313" key="2">
    <source>
        <dbReference type="EMBL" id="KAB2622950.1"/>
    </source>
</evidence>
<name>A0A5N5HBW8_9ROSA</name>
<accession>A0A5N5HBW8</accession>
<reference evidence="2 3" key="3">
    <citation type="submission" date="2019-11" db="EMBL/GenBank/DDBJ databases">
        <title>A de novo genome assembly of a pear dwarfing rootstock.</title>
        <authorList>
            <person name="Wang F."/>
            <person name="Wang J."/>
            <person name="Li S."/>
            <person name="Zhang Y."/>
            <person name="Fang M."/>
            <person name="Ma L."/>
            <person name="Zhao Y."/>
            <person name="Jiang S."/>
        </authorList>
    </citation>
    <scope>NUCLEOTIDE SEQUENCE [LARGE SCALE GENOMIC DNA]</scope>
    <source>
        <strain evidence="2">S2</strain>
        <tissue evidence="2">Leaf</tissue>
    </source>
</reference>
<sequence>MEDMGLDSAAGRECTGHMGLGTLVGQYPEVEFGEEADEVGEGDGGRGREGLDPHRRADFDWVLFEERVGILQV</sequence>
<keyword evidence="3" id="KW-1185">Reference proteome</keyword>
<feature type="region of interest" description="Disordered" evidence="1">
    <location>
        <begin position="33"/>
        <end position="53"/>
    </location>
</feature>
<gene>
    <name evidence="2" type="ORF">D8674_025132</name>
</gene>
<reference evidence="3" key="2">
    <citation type="submission" date="2019-10" db="EMBL/GenBank/DDBJ databases">
        <title>A de novo genome assembly of a pear dwarfing rootstock.</title>
        <authorList>
            <person name="Wang F."/>
            <person name="Wang J."/>
            <person name="Li S."/>
            <person name="Zhang Y."/>
            <person name="Fang M."/>
            <person name="Ma L."/>
            <person name="Zhao Y."/>
            <person name="Jiang S."/>
        </authorList>
    </citation>
    <scope>NUCLEOTIDE SEQUENCE [LARGE SCALE GENOMIC DNA]</scope>
</reference>
<evidence type="ECO:0000256" key="1">
    <source>
        <dbReference type="SAM" id="MobiDB-lite"/>
    </source>
</evidence>
<comment type="caution">
    <text evidence="2">The sequence shown here is derived from an EMBL/GenBank/DDBJ whole genome shotgun (WGS) entry which is preliminary data.</text>
</comment>
<dbReference type="EMBL" id="SMOL01000231">
    <property type="protein sequence ID" value="KAB2622950.1"/>
    <property type="molecule type" value="Genomic_DNA"/>
</dbReference>
<protein>
    <submittedName>
        <fullName evidence="2">Mitochondrial protein ymf11</fullName>
    </submittedName>
</protein>